<evidence type="ECO:0000313" key="5">
    <source>
        <dbReference type="Proteomes" id="UP000053317"/>
    </source>
</evidence>
<dbReference type="EMBL" id="LCWF01000071">
    <property type="protein sequence ID" value="KKY23028.1"/>
    <property type="molecule type" value="Genomic_DNA"/>
</dbReference>
<gene>
    <name evidence="4" type="ORF">UCRPC4_g03034</name>
</gene>
<dbReference type="GO" id="GO:0005739">
    <property type="term" value="C:mitochondrion"/>
    <property type="evidence" value="ECO:0007669"/>
    <property type="project" value="TreeGrafter"/>
</dbReference>
<dbReference type="InterPro" id="IPR001670">
    <property type="entry name" value="ADH_Fe/GldA"/>
</dbReference>
<reference evidence="4 5" key="2">
    <citation type="submission" date="2015-05" db="EMBL/GenBank/DDBJ databases">
        <authorList>
            <person name="Morales-Cruz A."/>
            <person name="Amrine K.C."/>
            <person name="Cantu D."/>
        </authorList>
    </citation>
    <scope>NUCLEOTIDE SEQUENCE [LARGE SCALE GENOMIC DNA]</scope>
    <source>
        <strain evidence="4">UCRPC4</strain>
    </source>
</reference>
<feature type="domain" description="Fe-containing alcohol dehydrogenase-like C-terminal" evidence="3">
    <location>
        <begin position="284"/>
        <end position="404"/>
    </location>
</feature>
<dbReference type="OrthoDB" id="339764at2759"/>
<organism evidence="4 5">
    <name type="scientific">Phaeomoniella chlamydospora</name>
    <name type="common">Phaeoacremonium chlamydosporum</name>
    <dbReference type="NCBI Taxonomy" id="158046"/>
    <lineage>
        <taxon>Eukaryota</taxon>
        <taxon>Fungi</taxon>
        <taxon>Dikarya</taxon>
        <taxon>Ascomycota</taxon>
        <taxon>Pezizomycotina</taxon>
        <taxon>Eurotiomycetes</taxon>
        <taxon>Chaetothyriomycetidae</taxon>
        <taxon>Phaeomoniellales</taxon>
        <taxon>Phaeomoniellaceae</taxon>
        <taxon>Phaeomoniella</taxon>
    </lineage>
</organism>
<evidence type="ECO:0000256" key="1">
    <source>
        <dbReference type="ARBA" id="ARBA00023002"/>
    </source>
</evidence>
<comment type="caution">
    <text evidence="4">The sequence shown here is derived from an EMBL/GenBank/DDBJ whole genome shotgun (WGS) entry which is preliminary data.</text>
</comment>
<dbReference type="Pfam" id="PF25137">
    <property type="entry name" value="ADH_Fe_C"/>
    <property type="match status" value="1"/>
</dbReference>
<evidence type="ECO:0000313" key="4">
    <source>
        <dbReference type="EMBL" id="KKY23028.1"/>
    </source>
</evidence>
<keyword evidence="1" id="KW-0560">Oxidoreductase</keyword>
<dbReference type="InterPro" id="IPR056798">
    <property type="entry name" value="ADH_Fe_C"/>
</dbReference>
<feature type="domain" description="Alcohol dehydrogenase iron-type/glycerol dehydrogenase GldA" evidence="2">
    <location>
        <begin position="35"/>
        <end position="181"/>
    </location>
</feature>
<dbReference type="InterPro" id="IPR039697">
    <property type="entry name" value="Alcohol_dehydrogenase_Fe"/>
</dbReference>
<dbReference type="PANTHER" id="PTHR11496:SF97">
    <property type="entry name" value="ALCOHOL DEHYDROGENASE IRON-TYPE_GLYCEROL DEHYDROGENASE GLDA DOMAIN-CONTAINING PROTEIN"/>
    <property type="match status" value="1"/>
</dbReference>
<sequence>MDSTGTSPPILSGFYKPQNLKGLFYGPEVVKSHLLSCLPTTTSRAFIITGESLYTKTPLISFVEEILSPERHAGTFSKIKQHVPIAEVNEAVSVIVQSQNSDESPAIDTVISVGGGSPICAAKVISHIHWVQTGKFLSHITIPTTLSAAECTTSAGYKDTDGTKKAVNHPSLTPEHVLYDPYFGSYTPPTLFLSTGIRALDHAVEAQYHPLTPHFPSKILALESISLLFTHLPIYHEHHHRQPQPQPPHQIPSNSLTQTITTLFLASHLSLSYLGIPPPTYGPLGLSHVLGYAIGSPYNIPHGITSCMTLSPTIRLKTRIGDPETLKNIARIAKYIPETHDTNNQATATAATTIPSTDLALAQAEKVSSAIESLIESLGLQRSLSKDYNLGKDQVDVIVERVVGKKGNGGGIGYMGKLIDVESGGKEEVWGRLERGVRMVVEGLF</sequence>
<dbReference type="GO" id="GO:0004022">
    <property type="term" value="F:alcohol dehydrogenase (NAD+) activity"/>
    <property type="evidence" value="ECO:0007669"/>
    <property type="project" value="TreeGrafter"/>
</dbReference>
<dbReference type="GO" id="GO:0046872">
    <property type="term" value="F:metal ion binding"/>
    <property type="evidence" value="ECO:0007669"/>
    <property type="project" value="InterPro"/>
</dbReference>
<dbReference type="SUPFAM" id="SSF56796">
    <property type="entry name" value="Dehydroquinate synthase-like"/>
    <property type="match status" value="1"/>
</dbReference>
<dbReference type="Proteomes" id="UP000053317">
    <property type="component" value="Unassembled WGS sequence"/>
</dbReference>
<dbReference type="Pfam" id="PF00465">
    <property type="entry name" value="Fe-ADH"/>
    <property type="match status" value="1"/>
</dbReference>
<dbReference type="PROSITE" id="PS00060">
    <property type="entry name" value="ADH_IRON_2"/>
    <property type="match status" value="1"/>
</dbReference>
<reference evidence="4 5" key="1">
    <citation type="submission" date="2015-05" db="EMBL/GenBank/DDBJ databases">
        <title>Distinctive expansion of gene families associated with plant cell wall degradation and secondary metabolism in the genomes of grapevine trunk pathogens.</title>
        <authorList>
            <person name="Lawrence D.P."/>
            <person name="Travadon R."/>
            <person name="Rolshausen P.E."/>
            <person name="Baumgartner K."/>
        </authorList>
    </citation>
    <scope>NUCLEOTIDE SEQUENCE [LARGE SCALE GENOMIC DNA]</scope>
    <source>
        <strain evidence="4">UCRPC4</strain>
    </source>
</reference>
<dbReference type="Gene3D" id="3.40.50.1970">
    <property type="match status" value="1"/>
</dbReference>
<evidence type="ECO:0000259" key="2">
    <source>
        <dbReference type="Pfam" id="PF00465"/>
    </source>
</evidence>
<dbReference type="PANTHER" id="PTHR11496">
    <property type="entry name" value="ALCOHOL DEHYDROGENASE"/>
    <property type="match status" value="1"/>
</dbReference>
<evidence type="ECO:0000259" key="3">
    <source>
        <dbReference type="Pfam" id="PF25137"/>
    </source>
</evidence>
<dbReference type="Gene3D" id="1.20.1090.10">
    <property type="entry name" value="Dehydroquinate synthase-like - alpha domain"/>
    <property type="match status" value="1"/>
</dbReference>
<name>A0A0G2GHE8_PHACM</name>
<proteinExistence type="predicted"/>
<dbReference type="AlphaFoldDB" id="A0A0G2GHE8"/>
<dbReference type="InterPro" id="IPR018211">
    <property type="entry name" value="ADH_Fe_CS"/>
</dbReference>
<protein>
    <submittedName>
        <fullName evidence="4">Putative maleylacetate reductase</fullName>
    </submittedName>
</protein>
<accession>A0A0G2GHE8</accession>
<keyword evidence="5" id="KW-1185">Reference proteome</keyword>